<feature type="domain" description="S1 motif" evidence="2">
    <location>
        <begin position="654"/>
        <end position="723"/>
    </location>
</feature>
<dbReference type="CDD" id="cd05685">
    <property type="entry name" value="S1_Tex"/>
    <property type="match status" value="1"/>
</dbReference>
<dbReference type="Pfam" id="PF22706">
    <property type="entry name" value="Tex_central_region"/>
    <property type="match status" value="1"/>
</dbReference>
<comment type="caution">
    <text evidence="3">The sequence shown here is derived from an EMBL/GenBank/DDBJ whole genome shotgun (WGS) entry which is preliminary data.</text>
</comment>
<dbReference type="Pfam" id="PF00575">
    <property type="entry name" value="S1"/>
    <property type="match status" value="1"/>
</dbReference>
<dbReference type="GO" id="GO:0005737">
    <property type="term" value="C:cytoplasm"/>
    <property type="evidence" value="ECO:0007669"/>
    <property type="project" value="UniProtKB-ARBA"/>
</dbReference>
<dbReference type="Gene3D" id="1.10.150.310">
    <property type="entry name" value="Tex RuvX-like domain-like"/>
    <property type="match status" value="1"/>
</dbReference>
<dbReference type="AlphaFoldDB" id="A0A1Y5FAF1"/>
<protein>
    <recommendedName>
        <fullName evidence="2">S1 motif domain-containing protein</fullName>
    </recommendedName>
</protein>
<dbReference type="InterPro" id="IPR003029">
    <property type="entry name" value="S1_domain"/>
</dbReference>
<dbReference type="PANTHER" id="PTHR10724:SF10">
    <property type="entry name" value="S1 RNA-BINDING DOMAIN-CONTAINING PROTEIN 1"/>
    <property type="match status" value="1"/>
</dbReference>
<organism evidence="3 4">
    <name type="scientific">Halobacteriovorax marinus</name>
    <dbReference type="NCBI Taxonomy" id="97084"/>
    <lineage>
        <taxon>Bacteria</taxon>
        <taxon>Pseudomonadati</taxon>
        <taxon>Bdellovibrionota</taxon>
        <taxon>Bacteriovoracia</taxon>
        <taxon>Bacteriovoracales</taxon>
        <taxon>Halobacteriovoraceae</taxon>
        <taxon>Halobacteriovorax</taxon>
    </lineage>
</organism>
<dbReference type="SUPFAM" id="SSF53098">
    <property type="entry name" value="Ribonuclease H-like"/>
    <property type="match status" value="1"/>
</dbReference>
<dbReference type="GO" id="GO:0006139">
    <property type="term" value="P:nucleobase-containing compound metabolic process"/>
    <property type="evidence" value="ECO:0007669"/>
    <property type="project" value="InterPro"/>
</dbReference>
<dbReference type="SUPFAM" id="SSF47781">
    <property type="entry name" value="RuvA domain 2-like"/>
    <property type="match status" value="2"/>
</dbReference>
<dbReference type="Proteomes" id="UP000196531">
    <property type="component" value="Unassembled WGS sequence"/>
</dbReference>
<evidence type="ECO:0000313" key="4">
    <source>
        <dbReference type="Proteomes" id="UP000196531"/>
    </source>
</evidence>
<dbReference type="EMBL" id="MAAO01000008">
    <property type="protein sequence ID" value="OUR95292.1"/>
    <property type="molecule type" value="Genomic_DNA"/>
</dbReference>
<dbReference type="InterPro" id="IPR018974">
    <property type="entry name" value="Tex-like_N"/>
</dbReference>
<dbReference type="InterPro" id="IPR012340">
    <property type="entry name" value="NA-bd_OB-fold"/>
</dbReference>
<evidence type="ECO:0000256" key="1">
    <source>
        <dbReference type="SAM" id="MobiDB-lite"/>
    </source>
</evidence>
<name>A0A1Y5FAF1_9BACT</name>
<dbReference type="InterPro" id="IPR012337">
    <property type="entry name" value="RNaseH-like_sf"/>
</dbReference>
<gene>
    <name evidence="3" type="ORF">A9Q84_15745</name>
</gene>
<dbReference type="Gene3D" id="2.40.50.140">
    <property type="entry name" value="Nucleic acid-binding proteins"/>
    <property type="match status" value="1"/>
</dbReference>
<dbReference type="InterPro" id="IPR032639">
    <property type="entry name" value="Tex_YqgF"/>
</dbReference>
<dbReference type="GO" id="GO:0006412">
    <property type="term" value="P:translation"/>
    <property type="evidence" value="ECO:0007669"/>
    <property type="project" value="TreeGrafter"/>
</dbReference>
<dbReference type="InterPro" id="IPR044146">
    <property type="entry name" value="S1_Tex"/>
</dbReference>
<dbReference type="Pfam" id="PF09371">
    <property type="entry name" value="Tex_N"/>
    <property type="match status" value="1"/>
</dbReference>
<dbReference type="Gene3D" id="1.10.10.650">
    <property type="entry name" value="RuvA domain 2-like"/>
    <property type="match status" value="1"/>
</dbReference>
<dbReference type="Gene3D" id="1.10.3500.10">
    <property type="entry name" value="Tex N-terminal region-like"/>
    <property type="match status" value="1"/>
</dbReference>
<dbReference type="InterPro" id="IPR055179">
    <property type="entry name" value="Tex-like_central_region"/>
</dbReference>
<dbReference type="InterPro" id="IPR050437">
    <property type="entry name" value="Ribos_protein_bS1-like"/>
</dbReference>
<sequence length="768" mass="86203">MAIDSKAVVYASQTTEITVKQVISALTMLIDEDCTIPFITRYRKEMTGGLDEVQIRDIQIAYEEFLEREKRREFILETIKKQEQMTPELEKKILAADTVNQLEDIYAPFKIKKKTKGMIATEAGLAPFAELILSTKGSMAELATVAVKFLNPEKKVKTFEEAVKGACDIIIEKFAHDTEIKEQLRNDYWKEAILKSSKRDKAETVKDFEKYKDYFEFEQKISTLKDAKASHRFLAMRRGMTQKVLKVEVSFPEEYATSLIKSKYYDDEALTLVSVLADCSKKAFNNYIHGSLDLEMKGDLKKLSDESAIDVFGINLKNLLLQPYLGSKAVLGMDPGVRTGVKLAVIDKTGKFLVDTVVYPHPPKNHVVESCKIVEAIIDQFDIEYIAIGNGTYGRETLDIIEKYVPQVKDGKVKATMISEAGASIYSASEIARKEFPDKDPTVRGAISIARRFQDPLAELVKIDPKSIGVGQYQHDVNQTRLKKSLDGVVESCVNFVGVDINTASAPLLSFISGIGPSVAKNVVKYREDHSGFKNREQLLKVSRFSQKVYEQAAGFLRVYGGENALDGTFIHPERYDAITKWCNGEGISVQDLLENKDHVLKMERDTSFEDAVGDFTLKDIVKSLRAPSQDPRTEFKTTEFRKDISKIGHLKVDEWYPGIVTNITQFGAFVDIGIKENGLLHVSQIADKFVDNPLEELKVGQELKVRVKDVDLERGRISLSCKSDDGKAEFKSNYDSGPRKSAAKMPQKQAAPLKNNAFASLKGFKVK</sequence>
<evidence type="ECO:0000259" key="2">
    <source>
        <dbReference type="PROSITE" id="PS50126"/>
    </source>
</evidence>
<dbReference type="Pfam" id="PF17674">
    <property type="entry name" value="HHH_9"/>
    <property type="match status" value="1"/>
</dbReference>
<dbReference type="InterPro" id="IPR037027">
    <property type="entry name" value="YqgF/RNaseH-like_dom_sf"/>
</dbReference>
<dbReference type="SUPFAM" id="SSF50249">
    <property type="entry name" value="Nucleic acid-binding proteins"/>
    <property type="match status" value="1"/>
</dbReference>
<dbReference type="InterPro" id="IPR041692">
    <property type="entry name" value="HHH_9"/>
</dbReference>
<dbReference type="SMART" id="SM00316">
    <property type="entry name" value="S1"/>
    <property type="match status" value="1"/>
</dbReference>
<dbReference type="FunFam" id="2.40.50.140:FF:000051">
    <property type="entry name" value="RNA-binding transcriptional accessory protein"/>
    <property type="match status" value="1"/>
</dbReference>
<dbReference type="GO" id="GO:0003735">
    <property type="term" value="F:structural constituent of ribosome"/>
    <property type="evidence" value="ECO:0007669"/>
    <property type="project" value="TreeGrafter"/>
</dbReference>
<dbReference type="InterPro" id="IPR010994">
    <property type="entry name" value="RuvA_2-like"/>
</dbReference>
<dbReference type="PROSITE" id="PS50126">
    <property type="entry name" value="S1"/>
    <property type="match status" value="1"/>
</dbReference>
<proteinExistence type="predicted"/>
<evidence type="ECO:0000313" key="3">
    <source>
        <dbReference type="EMBL" id="OUR95292.1"/>
    </source>
</evidence>
<dbReference type="InterPro" id="IPR006641">
    <property type="entry name" value="YqgF/RNaseH-like_dom"/>
</dbReference>
<accession>A0A1Y5FAF1</accession>
<dbReference type="InterPro" id="IPR023319">
    <property type="entry name" value="Tex-like_HTH_dom_sf"/>
</dbReference>
<dbReference type="SUPFAM" id="SSF158832">
    <property type="entry name" value="Tex N-terminal region-like"/>
    <property type="match status" value="1"/>
</dbReference>
<reference evidence="4" key="1">
    <citation type="journal article" date="2017" name="Proc. Natl. Acad. Sci. U.S.A.">
        <title>Simulation of Deepwater Horizon oil plume reveals substrate specialization within a complex community of hydrocarbon-degraders.</title>
        <authorList>
            <person name="Hu P."/>
            <person name="Dubinsky E.A."/>
            <person name="Probst A.J."/>
            <person name="Wang J."/>
            <person name="Sieber C.M.K."/>
            <person name="Tom L.M."/>
            <person name="Gardinali P."/>
            <person name="Banfield J.F."/>
            <person name="Atlas R.M."/>
            <person name="Andersen G.L."/>
        </authorList>
    </citation>
    <scope>NUCLEOTIDE SEQUENCE [LARGE SCALE GENOMIC DNA]</scope>
</reference>
<dbReference type="Pfam" id="PF12836">
    <property type="entry name" value="HHH_3"/>
    <property type="match status" value="1"/>
</dbReference>
<dbReference type="GO" id="GO:0003729">
    <property type="term" value="F:mRNA binding"/>
    <property type="evidence" value="ECO:0007669"/>
    <property type="project" value="TreeGrafter"/>
</dbReference>
<dbReference type="FunFam" id="1.10.10.650:FF:000001">
    <property type="entry name" value="S1 RNA-binding domain 1"/>
    <property type="match status" value="1"/>
</dbReference>
<dbReference type="Pfam" id="PF16921">
    <property type="entry name" value="Tex_YqgF"/>
    <property type="match status" value="1"/>
</dbReference>
<dbReference type="Gene3D" id="3.30.420.140">
    <property type="entry name" value="YqgF/RNase H-like domain"/>
    <property type="match status" value="1"/>
</dbReference>
<dbReference type="FunFam" id="3.30.420.140:FF:000001">
    <property type="entry name" value="RNA-binding transcriptional accessory protein"/>
    <property type="match status" value="1"/>
</dbReference>
<feature type="region of interest" description="Disordered" evidence="1">
    <location>
        <begin position="725"/>
        <end position="755"/>
    </location>
</feature>
<dbReference type="InterPro" id="IPR023323">
    <property type="entry name" value="Tex-like_dom_sf"/>
</dbReference>
<dbReference type="SMART" id="SM00732">
    <property type="entry name" value="YqgFc"/>
    <property type="match status" value="1"/>
</dbReference>
<dbReference type="PANTHER" id="PTHR10724">
    <property type="entry name" value="30S RIBOSOMAL PROTEIN S1"/>
    <property type="match status" value="1"/>
</dbReference>